<comment type="caution">
    <text evidence="2">The sequence shown here is derived from an EMBL/GenBank/DDBJ whole genome shotgun (WGS) entry which is preliminary data.</text>
</comment>
<evidence type="ECO:0000313" key="2">
    <source>
        <dbReference type="EMBL" id="MDC7716479.1"/>
    </source>
</evidence>
<dbReference type="Gene3D" id="1.20.120.520">
    <property type="entry name" value="nmb1532 protein domain like"/>
    <property type="match status" value="1"/>
</dbReference>
<proteinExistence type="predicted"/>
<dbReference type="PANTHER" id="PTHR39966:SF3">
    <property type="entry name" value="DUF438 DOMAIN-CONTAINING PROTEIN"/>
    <property type="match status" value="1"/>
</dbReference>
<dbReference type="PANTHER" id="PTHR39966">
    <property type="entry name" value="BLL2471 PROTEIN-RELATED"/>
    <property type="match status" value="1"/>
</dbReference>
<dbReference type="RefSeq" id="WP_272750888.1">
    <property type="nucleotide sequence ID" value="NZ_JAQQLF010000005.1"/>
</dbReference>
<protein>
    <submittedName>
        <fullName evidence="2">Hemerythrin domain-containing protein</fullName>
    </submittedName>
</protein>
<reference evidence="2 3" key="1">
    <citation type="submission" date="2023-01" db="EMBL/GenBank/DDBJ databases">
        <title>Novel species of the genus Vogesella isolated from rivers.</title>
        <authorList>
            <person name="Lu H."/>
        </authorList>
    </citation>
    <scope>NUCLEOTIDE SEQUENCE [LARGE SCALE GENOMIC DNA]</scope>
    <source>
        <strain evidence="2 3">DC21W</strain>
    </source>
</reference>
<accession>A0ABT5IXY1</accession>
<dbReference type="Proteomes" id="UP001219956">
    <property type="component" value="Unassembled WGS sequence"/>
</dbReference>
<dbReference type="Pfam" id="PF01814">
    <property type="entry name" value="Hemerythrin"/>
    <property type="match status" value="1"/>
</dbReference>
<dbReference type="InterPro" id="IPR012312">
    <property type="entry name" value="Hemerythrin-like"/>
</dbReference>
<keyword evidence="3" id="KW-1185">Reference proteome</keyword>
<organism evidence="2 3">
    <name type="scientific">Vogesella aquatica</name>
    <dbReference type="NCBI Taxonomy" id="2984206"/>
    <lineage>
        <taxon>Bacteria</taxon>
        <taxon>Pseudomonadati</taxon>
        <taxon>Pseudomonadota</taxon>
        <taxon>Betaproteobacteria</taxon>
        <taxon>Neisseriales</taxon>
        <taxon>Chromobacteriaceae</taxon>
        <taxon>Vogesella</taxon>
    </lineage>
</organism>
<dbReference type="EMBL" id="JAQQLF010000005">
    <property type="protein sequence ID" value="MDC7716479.1"/>
    <property type="molecule type" value="Genomic_DNA"/>
</dbReference>
<name>A0ABT5IXY1_9NEIS</name>
<gene>
    <name evidence="2" type="ORF">PQU95_04515</name>
</gene>
<feature type="domain" description="Hemerythrin-like" evidence="1">
    <location>
        <begin position="5"/>
        <end position="124"/>
    </location>
</feature>
<evidence type="ECO:0000259" key="1">
    <source>
        <dbReference type="Pfam" id="PF01814"/>
    </source>
</evidence>
<sequence>MKPEDYLIQTHQHCQQLFQALQSRIAQQRWVEAQQACHDFCAEQDSHFADEEQVLYPLYEQQNGQQQGPTEVMRYEHEQLRDLMEALYQAVQQRDVAVCAPLAGVLQRQLRLHHSKEESILYPFCLLGTADLLALRWPGVSAGG</sequence>
<evidence type="ECO:0000313" key="3">
    <source>
        <dbReference type="Proteomes" id="UP001219956"/>
    </source>
</evidence>